<dbReference type="Proteomes" id="UP000504631">
    <property type="component" value="Unplaced"/>
</dbReference>
<dbReference type="KEGG" id="bvk:117242454"/>
<proteinExistence type="predicted"/>
<organism evidence="1 2">
    <name type="scientific">Bombus vosnesenskii</name>
    <dbReference type="NCBI Taxonomy" id="207650"/>
    <lineage>
        <taxon>Eukaryota</taxon>
        <taxon>Metazoa</taxon>
        <taxon>Ecdysozoa</taxon>
        <taxon>Arthropoda</taxon>
        <taxon>Hexapoda</taxon>
        <taxon>Insecta</taxon>
        <taxon>Pterygota</taxon>
        <taxon>Neoptera</taxon>
        <taxon>Endopterygota</taxon>
        <taxon>Hymenoptera</taxon>
        <taxon>Apocrita</taxon>
        <taxon>Aculeata</taxon>
        <taxon>Apoidea</taxon>
        <taxon>Anthophila</taxon>
        <taxon>Apidae</taxon>
        <taxon>Bombus</taxon>
        <taxon>Pyrobombus</taxon>
    </lineage>
</organism>
<sequence length="118" mass="13780">MYWTGPRQPVSQQKNGSVRFERGLRGRVACYLLSAAHSRKLFRANVPDSLEANVPALCSINENQMIKDRSWRKSRRADLWERPGHSDWCTERRRQFRGVIEAVQYVDQNGITKILYVT</sequence>
<accession>A0A6J3LK22</accession>
<dbReference type="GeneID" id="117242454"/>
<evidence type="ECO:0000313" key="2">
    <source>
        <dbReference type="RefSeq" id="XP_033365026.1"/>
    </source>
</evidence>
<evidence type="ECO:0000313" key="1">
    <source>
        <dbReference type="Proteomes" id="UP000504631"/>
    </source>
</evidence>
<keyword evidence="1" id="KW-1185">Reference proteome</keyword>
<name>A0A6J3LK22_9HYME</name>
<dbReference type="RefSeq" id="XP_033365026.1">
    <property type="nucleotide sequence ID" value="XM_033509135.1"/>
</dbReference>
<gene>
    <name evidence="2" type="primary">LOC117242454</name>
</gene>
<reference evidence="2" key="1">
    <citation type="submission" date="2025-08" db="UniProtKB">
        <authorList>
            <consortium name="RefSeq"/>
        </authorList>
    </citation>
    <scope>IDENTIFICATION</scope>
    <source>
        <tissue evidence="2">Muscle</tissue>
    </source>
</reference>
<dbReference type="AlphaFoldDB" id="A0A6J3LK22"/>
<protein>
    <submittedName>
        <fullName evidence="2">Uncharacterized protein LOC117242454</fullName>
    </submittedName>
</protein>